<evidence type="ECO:0000256" key="12">
    <source>
        <dbReference type="ARBA" id="ARBA00023170"/>
    </source>
</evidence>
<keyword evidence="9" id="KW-0406">Ion transport</keyword>
<dbReference type="Pfam" id="PF07715">
    <property type="entry name" value="Plug"/>
    <property type="match status" value="1"/>
</dbReference>
<name>A0A1G8QRY1_9RHOB</name>
<evidence type="ECO:0000256" key="16">
    <source>
        <dbReference type="SAM" id="SignalP"/>
    </source>
</evidence>
<dbReference type="OrthoDB" id="9760333at2"/>
<evidence type="ECO:0000256" key="7">
    <source>
        <dbReference type="ARBA" id="ARBA00022729"/>
    </source>
</evidence>
<dbReference type="Pfam" id="PF00593">
    <property type="entry name" value="TonB_dep_Rec_b-barrel"/>
    <property type="match status" value="1"/>
</dbReference>
<dbReference type="InterPro" id="IPR000531">
    <property type="entry name" value="Beta-barrel_TonB"/>
</dbReference>
<dbReference type="InterPro" id="IPR012910">
    <property type="entry name" value="Plug_dom"/>
</dbReference>
<dbReference type="NCBIfam" id="TIGR01783">
    <property type="entry name" value="TonB-siderophor"/>
    <property type="match status" value="1"/>
</dbReference>
<dbReference type="Gene3D" id="2.40.170.20">
    <property type="entry name" value="TonB-dependent receptor, beta-barrel domain"/>
    <property type="match status" value="1"/>
</dbReference>
<dbReference type="InterPro" id="IPR036942">
    <property type="entry name" value="Beta-barrel_TonB_sf"/>
</dbReference>
<dbReference type="GO" id="GO:0009279">
    <property type="term" value="C:cell outer membrane"/>
    <property type="evidence" value="ECO:0007669"/>
    <property type="project" value="UniProtKB-SubCell"/>
</dbReference>
<keyword evidence="8" id="KW-0408">Iron</keyword>
<evidence type="ECO:0000256" key="14">
    <source>
        <dbReference type="PROSITE-ProRule" id="PRU01360"/>
    </source>
</evidence>
<evidence type="ECO:0000256" key="4">
    <source>
        <dbReference type="ARBA" id="ARBA00022452"/>
    </source>
</evidence>
<evidence type="ECO:0000256" key="11">
    <source>
        <dbReference type="ARBA" id="ARBA00023136"/>
    </source>
</evidence>
<feature type="domain" description="TonB-dependent receptor plug" evidence="18">
    <location>
        <begin position="66"/>
        <end position="168"/>
    </location>
</feature>
<keyword evidence="12" id="KW-0675">Receptor</keyword>
<organism evidence="19 20">
    <name type="scientific">Salipiger marinus</name>
    <dbReference type="NCBI Taxonomy" id="555512"/>
    <lineage>
        <taxon>Bacteria</taxon>
        <taxon>Pseudomonadati</taxon>
        <taxon>Pseudomonadota</taxon>
        <taxon>Alphaproteobacteria</taxon>
        <taxon>Rhodobacterales</taxon>
        <taxon>Roseobacteraceae</taxon>
        <taxon>Salipiger</taxon>
    </lineage>
</organism>
<evidence type="ECO:0000256" key="1">
    <source>
        <dbReference type="ARBA" id="ARBA00004571"/>
    </source>
</evidence>
<evidence type="ECO:0000256" key="10">
    <source>
        <dbReference type="ARBA" id="ARBA00023077"/>
    </source>
</evidence>
<dbReference type="InterPro" id="IPR010105">
    <property type="entry name" value="TonB_sidphr_rcpt"/>
</dbReference>
<dbReference type="GO" id="GO:0038023">
    <property type="term" value="F:signaling receptor activity"/>
    <property type="evidence" value="ECO:0007669"/>
    <property type="project" value="InterPro"/>
</dbReference>
<keyword evidence="3 14" id="KW-0813">Transport</keyword>
<keyword evidence="5" id="KW-0410">Iron transport</keyword>
<comment type="subcellular location">
    <subcellularLocation>
        <location evidence="1 14">Cell outer membrane</location>
        <topology evidence="1 14">Multi-pass membrane protein</topology>
    </subcellularLocation>
</comment>
<evidence type="ECO:0000313" key="20">
    <source>
        <dbReference type="Proteomes" id="UP000199093"/>
    </source>
</evidence>
<protein>
    <submittedName>
        <fullName evidence="19">Iron complex outermembrane recepter protein</fullName>
    </submittedName>
</protein>
<dbReference type="InterPro" id="IPR037066">
    <property type="entry name" value="Plug_dom_sf"/>
</dbReference>
<keyword evidence="4 14" id="KW-1134">Transmembrane beta strand</keyword>
<dbReference type="CDD" id="cd01347">
    <property type="entry name" value="ligand_gated_channel"/>
    <property type="match status" value="1"/>
</dbReference>
<keyword evidence="13 14" id="KW-0998">Cell outer membrane</keyword>
<evidence type="ECO:0000256" key="2">
    <source>
        <dbReference type="ARBA" id="ARBA00009810"/>
    </source>
</evidence>
<evidence type="ECO:0000313" key="19">
    <source>
        <dbReference type="EMBL" id="SDJ07448.1"/>
    </source>
</evidence>
<dbReference type="EMBL" id="FNEJ01000017">
    <property type="protein sequence ID" value="SDJ07448.1"/>
    <property type="molecule type" value="Genomic_DNA"/>
</dbReference>
<evidence type="ECO:0000256" key="5">
    <source>
        <dbReference type="ARBA" id="ARBA00022496"/>
    </source>
</evidence>
<evidence type="ECO:0000256" key="3">
    <source>
        <dbReference type="ARBA" id="ARBA00022448"/>
    </source>
</evidence>
<keyword evidence="7 16" id="KW-0732">Signal</keyword>
<dbReference type="InterPro" id="IPR039426">
    <property type="entry name" value="TonB-dep_rcpt-like"/>
</dbReference>
<evidence type="ECO:0000259" key="17">
    <source>
        <dbReference type="Pfam" id="PF00593"/>
    </source>
</evidence>
<dbReference type="PANTHER" id="PTHR32552">
    <property type="entry name" value="FERRICHROME IRON RECEPTOR-RELATED"/>
    <property type="match status" value="1"/>
</dbReference>
<comment type="similarity">
    <text evidence="2 14 15">Belongs to the TonB-dependent receptor family.</text>
</comment>
<feature type="chain" id="PRO_5011724413" evidence="16">
    <location>
        <begin position="28"/>
        <end position="704"/>
    </location>
</feature>
<dbReference type="Gene3D" id="2.170.130.10">
    <property type="entry name" value="TonB-dependent receptor, plug domain"/>
    <property type="match status" value="1"/>
</dbReference>
<reference evidence="19 20" key="1">
    <citation type="submission" date="2016-10" db="EMBL/GenBank/DDBJ databases">
        <authorList>
            <person name="de Groot N.N."/>
        </authorList>
    </citation>
    <scope>NUCLEOTIDE SEQUENCE [LARGE SCALE GENOMIC DNA]</scope>
    <source>
        <strain evidence="19 20">DSM 26424</strain>
    </source>
</reference>
<accession>A0A1G8QRY1</accession>
<dbReference type="RefSeq" id="WP_089849519.1">
    <property type="nucleotide sequence ID" value="NZ_FNEJ01000017.1"/>
</dbReference>
<dbReference type="AlphaFoldDB" id="A0A1G8QRY1"/>
<keyword evidence="11 14" id="KW-0472">Membrane</keyword>
<evidence type="ECO:0000256" key="8">
    <source>
        <dbReference type="ARBA" id="ARBA00023004"/>
    </source>
</evidence>
<keyword evidence="10 15" id="KW-0798">TonB box</keyword>
<keyword evidence="6 14" id="KW-0812">Transmembrane</keyword>
<proteinExistence type="inferred from homology"/>
<keyword evidence="20" id="KW-1185">Reference proteome</keyword>
<dbReference type="PANTHER" id="PTHR32552:SF68">
    <property type="entry name" value="FERRICHROME OUTER MEMBRANE TRANSPORTER_PHAGE RECEPTOR"/>
    <property type="match status" value="1"/>
</dbReference>
<dbReference type="GO" id="GO:0015891">
    <property type="term" value="P:siderophore transport"/>
    <property type="evidence" value="ECO:0007669"/>
    <property type="project" value="InterPro"/>
</dbReference>
<feature type="domain" description="TonB-dependent receptor-like beta-barrel" evidence="17">
    <location>
        <begin position="250"/>
        <end position="673"/>
    </location>
</feature>
<dbReference type="SUPFAM" id="SSF56935">
    <property type="entry name" value="Porins"/>
    <property type="match status" value="1"/>
</dbReference>
<evidence type="ECO:0000256" key="6">
    <source>
        <dbReference type="ARBA" id="ARBA00022692"/>
    </source>
</evidence>
<dbReference type="STRING" id="555512.SAMN04487993_101723"/>
<dbReference type="Proteomes" id="UP000199093">
    <property type="component" value="Unassembled WGS sequence"/>
</dbReference>
<evidence type="ECO:0000259" key="18">
    <source>
        <dbReference type="Pfam" id="PF07715"/>
    </source>
</evidence>
<evidence type="ECO:0000256" key="9">
    <source>
        <dbReference type="ARBA" id="ARBA00023065"/>
    </source>
</evidence>
<gene>
    <name evidence="19" type="ORF">SAMN04487993_101723</name>
</gene>
<dbReference type="PROSITE" id="PS52016">
    <property type="entry name" value="TONB_DEPENDENT_REC_3"/>
    <property type="match status" value="1"/>
</dbReference>
<evidence type="ECO:0000256" key="15">
    <source>
        <dbReference type="RuleBase" id="RU003357"/>
    </source>
</evidence>
<evidence type="ECO:0000256" key="13">
    <source>
        <dbReference type="ARBA" id="ARBA00023237"/>
    </source>
</evidence>
<feature type="signal peptide" evidence="16">
    <location>
        <begin position="1"/>
        <end position="27"/>
    </location>
</feature>
<dbReference type="GO" id="GO:0015344">
    <property type="term" value="F:siderophore uptake transmembrane transporter activity"/>
    <property type="evidence" value="ECO:0007669"/>
    <property type="project" value="TreeGrafter"/>
</dbReference>
<sequence>MASQSMKCLTLTATALLLCGTAQPVLAQGMDLGTLVLDTFEDGNTEVTAEDTNPGTATGTKVPVRLTEVPQAVAVLGRDEIEAFGANRASEALRYTAGVQTDVFGDDNDYDWLQIRGFAADQTGTYIDNAQNLSFAFGSFYIDPYTLQRIEVLRGASSALYGGSNPGGLVNYVSKRPGGHVGEVTLGANDAGAGWIEFDRGEDLAEGRAWRLTGRLEAGDKYDDLNEGIRGTLAPSFKFTTQGGTEITFLGNFHRASEKHNGSTFLPYFGTVEKTDEFGYIDPDANFSDGDWDSYERKQATVSAIAEHEFANGFTFTGIGRLGYADLEESYYYPYGYAGFATEPQDDQGTLALIPFHHETLTKTAQFDARYYGSVVAGGATHDLLFGMDARRYVIDEIQQSGSGSNTVVNPTEPGDTPVLGTPYEDGISTQNQIGIYVQDQIRFGGGFIGTLNLRRDWVRTERSGTGAFDRDDAETSGRAALAYEFANGVTPYLIYSTFFNPIIVAPADGITEPESGDQWEVGVKWAPEGGRFHLAAAAFQIDRNNYQTGTYPNYDQLGEVRSTGVEIEGGYAFDNGFSLRGQATWTDLEIREDSNEDLVGKSPTLTPDFQAALAGTYDFGNGLSLGAGLRYTGESYANADNSRKVDDFLLVDMTAAYEFGDGYEARLGVTNVGDKRHVTGCKDLYVCSYGSGREISVAVTKQF</sequence>